<dbReference type="Proteomes" id="UP000033633">
    <property type="component" value="Unassembled WGS sequence"/>
</dbReference>
<dbReference type="RefSeq" id="WP_046222644.1">
    <property type="nucleotide sequence ID" value="NZ_JWYV01000048.1"/>
</dbReference>
<organism evidence="1 2">
    <name type="scientific">Photobacterium halotolerans</name>
    <dbReference type="NCBI Taxonomy" id="265726"/>
    <lineage>
        <taxon>Bacteria</taxon>
        <taxon>Pseudomonadati</taxon>
        <taxon>Pseudomonadota</taxon>
        <taxon>Gammaproteobacteria</taxon>
        <taxon>Vibrionales</taxon>
        <taxon>Vibrionaceae</taxon>
        <taxon>Photobacterium</taxon>
    </lineage>
</organism>
<proteinExistence type="predicted"/>
<gene>
    <name evidence="1" type="ORF">KY46_21820</name>
</gene>
<dbReference type="OrthoDB" id="6402418at2"/>
<reference evidence="1 2" key="1">
    <citation type="submission" date="2014-12" db="EMBL/GenBank/DDBJ databases">
        <title>Mercury Reductase activity and rhizosphere competence traits in the genome of root associated Photobacterium halotolerans MELD1.</title>
        <authorList>
            <person name="Mathew D.C."/>
            <person name="Huang C.-C."/>
        </authorList>
    </citation>
    <scope>NUCLEOTIDE SEQUENCE [LARGE SCALE GENOMIC DNA]</scope>
    <source>
        <strain evidence="1 2">MELD1</strain>
    </source>
</reference>
<name>A0A0F5V6W8_9GAMM</name>
<evidence type="ECO:0000313" key="2">
    <source>
        <dbReference type="Proteomes" id="UP000033633"/>
    </source>
</evidence>
<evidence type="ECO:0000313" key="1">
    <source>
        <dbReference type="EMBL" id="KKC97822.1"/>
    </source>
</evidence>
<dbReference type="STRING" id="265726.KY46_21820"/>
<accession>A0A0F5V6W8</accession>
<dbReference type="EMBL" id="JWYV01000048">
    <property type="protein sequence ID" value="KKC97822.1"/>
    <property type="molecule type" value="Genomic_DNA"/>
</dbReference>
<keyword evidence="2" id="KW-1185">Reference proteome</keyword>
<sequence>MKYDSDYYFLRESGNSFSYMLEQKRTSDQGLRHLMSIRSIKHRVLGPGVVEIIEGNPDLFTPSDYHETAEQLVSEKFMQVLQGFNLPGVDFYQTNIVSGSKTWTEHYYMHIWHHHRAIHKGRSKIDGTYIDDDFILESLSLDGNVLDKIPLEERLVFRLEEDPTFLFHETVVQALREANLTGLSFQRVDEWSIGSAFE</sequence>
<dbReference type="AlphaFoldDB" id="A0A0F5V6W8"/>
<dbReference type="PATRIC" id="fig|265726.11.peg.3704"/>
<protein>
    <submittedName>
        <fullName evidence="1">Uncharacterized protein</fullName>
    </submittedName>
</protein>
<comment type="caution">
    <text evidence="1">The sequence shown here is derived from an EMBL/GenBank/DDBJ whole genome shotgun (WGS) entry which is preliminary data.</text>
</comment>